<evidence type="ECO:0000313" key="1">
    <source>
        <dbReference type="Proteomes" id="UP000095281"/>
    </source>
</evidence>
<sequence>MGKGKDWTPDVHARWLDIDICNCGTNNFYSTRIRWIEVPMMSEGDKTSVKAWRWFGGILTLGILIFDEYNLFVVKYSTFNPGVSELVGAAIVGGFYDHTHECVEIEFTCNYCEKVFKRTYEIISADKGTSALWGYYRKVYQTERSCTTRRSYAFIEGKFCEMWTNYSVAGGRHCKEWSEDFYYKVY</sequence>
<name>A0A1I8BIC6_MELHA</name>
<organism evidence="1 2">
    <name type="scientific">Meloidogyne hapla</name>
    <name type="common">Root-knot nematode worm</name>
    <dbReference type="NCBI Taxonomy" id="6305"/>
    <lineage>
        <taxon>Eukaryota</taxon>
        <taxon>Metazoa</taxon>
        <taxon>Ecdysozoa</taxon>
        <taxon>Nematoda</taxon>
        <taxon>Chromadorea</taxon>
        <taxon>Rhabditida</taxon>
        <taxon>Tylenchina</taxon>
        <taxon>Tylenchomorpha</taxon>
        <taxon>Tylenchoidea</taxon>
        <taxon>Meloidogynidae</taxon>
        <taxon>Meloidogyninae</taxon>
        <taxon>Meloidogyne</taxon>
    </lineage>
</organism>
<dbReference type="Proteomes" id="UP000095281">
    <property type="component" value="Unplaced"/>
</dbReference>
<dbReference type="WBParaSite" id="MhA1_Contig263.frz3.gene4">
    <property type="protein sequence ID" value="MhA1_Contig263.frz3.gene4"/>
    <property type="gene ID" value="MhA1_Contig263.frz3.gene4"/>
</dbReference>
<reference evidence="2" key="1">
    <citation type="submission" date="2016-11" db="UniProtKB">
        <authorList>
            <consortium name="WormBaseParasite"/>
        </authorList>
    </citation>
    <scope>IDENTIFICATION</scope>
</reference>
<evidence type="ECO:0000313" key="2">
    <source>
        <dbReference type="WBParaSite" id="MhA1_Contig263.frz3.gene4"/>
    </source>
</evidence>
<dbReference type="AlphaFoldDB" id="A0A1I8BIC6"/>
<accession>A0A1I8BIC6</accession>
<proteinExistence type="predicted"/>
<keyword evidence="1" id="KW-1185">Reference proteome</keyword>
<protein>
    <submittedName>
        <fullName evidence="2">CW domain-containing protein</fullName>
    </submittedName>
</protein>